<dbReference type="InterPro" id="IPR016181">
    <property type="entry name" value="Acyl_CoA_acyltransferase"/>
</dbReference>
<keyword evidence="2" id="KW-1185">Reference proteome</keyword>
<dbReference type="Gene3D" id="3.40.630.30">
    <property type="match status" value="1"/>
</dbReference>
<dbReference type="GO" id="GO:0016740">
    <property type="term" value="F:transferase activity"/>
    <property type="evidence" value="ECO:0007669"/>
    <property type="project" value="UniProtKB-KW"/>
</dbReference>
<dbReference type="STRING" id="118060.ATZ35_06410"/>
<reference evidence="2" key="1">
    <citation type="submission" date="2015-12" db="EMBL/GenBank/DDBJ databases">
        <authorList>
            <person name="Lauer A."/>
            <person name="Humrighouse B."/>
            <person name="Loparev V."/>
            <person name="Shewmaker P.L."/>
            <person name="Whitney A.M."/>
            <person name="McLaughlin R.W."/>
        </authorList>
    </citation>
    <scope>NUCLEOTIDE SEQUENCE [LARGE SCALE GENOMIC DNA]</scope>
    <source>
        <strain evidence="2">LMG 26678</strain>
    </source>
</reference>
<dbReference type="KEGG" id="erx:ATZ35_06410"/>
<name>A0A0U2VQX1_9ENTE</name>
<accession>A0A0U2VQX1</accession>
<evidence type="ECO:0000313" key="1">
    <source>
        <dbReference type="EMBL" id="ALS36799.1"/>
    </source>
</evidence>
<protein>
    <submittedName>
        <fullName evidence="1">GNAT family acetyltransferase</fullName>
    </submittedName>
</protein>
<dbReference type="SUPFAM" id="SSF55729">
    <property type="entry name" value="Acyl-CoA N-acyltransferases (Nat)"/>
    <property type="match status" value="1"/>
</dbReference>
<gene>
    <name evidence="1" type="ORF">ATZ35_06410</name>
</gene>
<dbReference type="AlphaFoldDB" id="A0A0U2VQX1"/>
<organism evidence="1 2">
    <name type="scientific">Enterococcus rotai</name>
    <dbReference type="NCBI Taxonomy" id="118060"/>
    <lineage>
        <taxon>Bacteria</taxon>
        <taxon>Bacillati</taxon>
        <taxon>Bacillota</taxon>
        <taxon>Bacilli</taxon>
        <taxon>Lactobacillales</taxon>
        <taxon>Enterococcaceae</taxon>
        <taxon>Enterococcus</taxon>
    </lineage>
</organism>
<dbReference type="Proteomes" id="UP000067523">
    <property type="component" value="Chromosome"/>
</dbReference>
<dbReference type="EMBL" id="CP013655">
    <property type="protein sequence ID" value="ALS36799.1"/>
    <property type="molecule type" value="Genomic_DNA"/>
</dbReference>
<evidence type="ECO:0000313" key="2">
    <source>
        <dbReference type="Proteomes" id="UP000067523"/>
    </source>
</evidence>
<dbReference type="RefSeq" id="WP_208930019.1">
    <property type="nucleotide sequence ID" value="NZ_CP013655.1"/>
</dbReference>
<proteinExistence type="predicted"/>
<sequence length="155" mass="17939">MYLKMYDDTHQTFINDYCLSQKKRRYVREPKIAIALTKKDPHRHGVLVFEHDQLVAFLTLYEAQGGSPYSINKNNILVQDFSTDYRHLGKGYAKQATHLLPAFIHQHFSTIDQLTIIVNEDKAFTQSLCRQAGFKEADNHLPPIYGSQVFLEIPI</sequence>
<keyword evidence="1" id="KW-0808">Transferase</keyword>